<gene>
    <name evidence="5" type="primary">LOC104712517</name>
</gene>
<evidence type="ECO:0000313" key="5">
    <source>
        <dbReference type="RefSeq" id="XP_010427734.1"/>
    </source>
</evidence>
<feature type="domain" description="MATH" evidence="3">
    <location>
        <begin position="6"/>
        <end position="131"/>
    </location>
</feature>
<keyword evidence="4" id="KW-1185">Reference proteome</keyword>
<dbReference type="Proteomes" id="UP000694864">
    <property type="component" value="Chromosome 9"/>
</dbReference>
<dbReference type="PROSITE" id="PS50144">
    <property type="entry name" value="MATH"/>
    <property type="match status" value="1"/>
</dbReference>
<dbReference type="GeneID" id="104712517"/>
<proteinExistence type="predicted"/>
<reference evidence="5" key="2">
    <citation type="submission" date="2025-08" db="UniProtKB">
        <authorList>
            <consortium name="RefSeq"/>
        </authorList>
    </citation>
    <scope>IDENTIFICATION</scope>
    <source>
        <tissue evidence="5">Leaf</tissue>
    </source>
</reference>
<dbReference type="InterPro" id="IPR050804">
    <property type="entry name" value="MCC"/>
</dbReference>
<dbReference type="SUPFAM" id="SSF49599">
    <property type="entry name" value="TRAF domain-like"/>
    <property type="match status" value="1"/>
</dbReference>
<feature type="coiled-coil region" evidence="2">
    <location>
        <begin position="264"/>
        <end position="298"/>
    </location>
</feature>
<accession>A0ABM0TKH7</accession>
<organism evidence="4 5">
    <name type="scientific">Camelina sativa</name>
    <name type="common">False flax</name>
    <name type="synonym">Myagrum sativum</name>
    <dbReference type="NCBI Taxonomy" id="90675"/>
    <lineage>
        <taxon>Eukaryota</taxon>
        <taxon>Viridiplantae</taxon>
        <taxon>Streptophyta</taxon>
        <taxon>Embryophyta</taxon>
        <taxon>Tracheophyta</taxon>
        <taxon>Spermatophyta</taxon>
        <taxon>Magnoliopsida</taxon>
        <taxon>eudicotyledons</taxon>
        <taxon>Gunneridae</taxon>
        <taxon>Pentapetalae</taxon>
        <taxon>rosids</taxon>
        <taxon>malvids</taxon>
        <taxon>Brassicales</taxon>
        <taxon>Brassicaceae</taxon>
        <taxon>Camelineae</taxon>
        <taxon>Camelina</taxon>
    </lineage>
</organism>
<evidence type="ECO:0000259" key="3">
    <source>
        <dbReference type="PROSITE" id="PS50144"/>
    </source>
</evidence>
<dbReference type="PANTHER" id="PTHR46236">
    <property type="entry name" value="TRAF-LIKE SUPERFAMILY PROTEIN"/>
    <property type="match status" value="1"/>
</dbReference>
<reference evidence="4" key="1">
    <citation type="journal article" date="2014" name="Nat. Commun.">
        <title>The emerging biofuel crop Camelina sativa retains a highly undifferentiated hexaploid genome structure.</title>
        <authorList>
            <person name="Kagale S."/>
            <person name="Koh C."/>
            <person name="Nixon J."/>
            <person name="Bollina V."/>
            <person name="Clarke W.E."/>
            <person name="Tuteja R."/>
            <person name="Spillane C."/>
            <person name="Robinson S.J."/>
            <person name="Links M.G."/>
            <person name="Clarke C."/>
            <person name="Higgins E.E."/>
            <person name="Huebert T."/>
            <person name="Sharpe A.G."/>
            <person name="Parkin I.A."/>
        </authorList>
    </citation>
    <scope>NUCLEOTIDE SEQUENCE [LARGE SCALE GENOMIC DNA]</scope>
    <source>
        <strain evidence="4">cv. DH55</strain>
    </source>
</reference>
<dbReference type="Pfam" id="PF22486">
    <property type="entry name" value="MATH_2"/>
    <property type="match status" value="1"/>
</dbReference>
<dbReference type="PANTHER" id="PTHR46236:SF9">
    <property type="entry name" value="UBIQUITIN-SPECIFIC PROTEASE FAMILY C19-RELATED PROTEIN"/>
    <property type="match status" value="1"/>
</dbReference>
<evidence type="ECO:0000256" key="2">
    <source>
        <dbReference type="SAM" id="Coils"/>
    </source>
</evidence>
<dbReference type="CDD" id="cd00121">
    <property type="entry name" value="MATH"/>
    <property type="match status" value="1"/>
</dbReference>
<sequence>MGNQVDNKFTWLIKDYCTWLPNSYRSDQFVIGGCKWQILAYPKGKNGNQWFYLDLELLDIGSFPSQWKRAVKFSFTVVNYFSKKLSKEIGLTHWFHKKERSKGISMLPLSQLTDKQSGFLVDGEVEIVVRINVHETDPLFDRSKADEVATTLVRIVKPNDDGAMSSKTDLVYVNGFQVLPSQVGFVRRIFGKHPDTAVECCTKNQDLRTSYINVLFTLIKMLYKKTQDQSTDDLSDAEAALAYMKSVGFKLNWLEKKLVEVKENKKRHDRVTELEQQLQDLMNKYTSVGQQLEKERAEIKKATSLDISFNDVV</sequence>
<dbReference type="InterPro" id="IPR002083">
    <property type="entry name" value="MATH/TRAF_dom"/>
</dbReference>
<dbReference type="Gene3D" id="2.60.210.10">
    <property type="entry name" value="Apoptosis, Tumor Necrosis Factor Receptor Associated Protein 2, Chain A"/>
    <property type="match status" value="1"/>
</dbReference>
<keyword evidence="1 2" id="KW-0175">Coiled coil</keyword>
<dbReference type="InterPro" id="IPR008974">
    <property type="entry name" value="TRAF-like"/>
</dbReference>
<evidence type="ECO:0000313" key="4">
    <source>
        <dbReference type="Proteomes" id="UP000694864"/>
    </source>
</evidence>
<dbReference type="RefSeq" id="XP_010427734.1">
    <property type="nucleotide sequence ID" value="XM_010429432.2"/>
</dbReference>
<evidence type="ECO:0000256" key="1">
    <source>
        <dbReference type="ARBA" id="ARBA00023054"/>
    </source>
</evidence>
<name>A0ABM0TKH7_CAMSA</name>
<protein>
    <submittedName>
        <fullName evidence="5">MATH domain and coiled-coil domain-containing protein At3g58240-like</fullName>
    </submittedName>
</protein>